<protein>
    <submittedName>
        <fullName evidence="2">Uncharacterized protein</fullName>
    </submittedName>
</protein>
<feature type="transmembrane region" description="Helical" evidence="1">
    <location>
        <begin position="12"/>
        <end position="35"/>
    </location>
</feature>
<evidence type="ECO:0000256" key="1">
    <source>
        <dbReference type="SAM" id="Phobius"/>
    </source>
</evidence>
<keyword evidence="3" id="KW-1185">Reference proteome</keyword>
<keyword evidence="1" id="KW-0812">Transmembrane</keyword>
<evidence type="ECO:0000313" key="2">
    <source>
        <dbReference type="EMBL" id="KAJ8104349.1"/>
    </source>
</evidence>
<dbReference type="GeneID" id="80881647"/>
<gene>
    <name evidence="2" type="ORF">POJ06DRAFT_244291</name>
</gene>
<name>A0AAD7VWR7_9ASCO</name>
<dbReference type="EMBL" id="JARPMG010000001">
    <property type="protein sequence ID" value="KAJ8104349.1"/>
    <property type="molecule type" value="Genomic_DNA"/>
</dbReference>
<keyword evidence="1" id="KW-0472">Membrane</keyword>
<evidence type="ECO:0000313" key="3">
    <source>
        <dbReference type="Proteomes" id="UP001217417"/>
    </source>
</evidence>
<keyword evidence="1" id="KW-1133">Transmembrane helix</keyword>
<dbReference type="RefSeq" id="XP_056047799.1">
    <property type="nucleotide sequence ID" value="XM_056186481.1"/>
</dbReference>
<dbReference type="Proteomes" id="UP001217417">
    <property type="component" value="Unassembled WGS sequence"/>
</dbReference>
<dbReference type="AlphaFoldDB" id="A0AAD7VWR7"/>
<accession>A0AAD7VWR7</accession>
<sequence>MGGIFVSSARTLLLLAFASTSVVVVTVGSSLFVNYPVSDCVPFSSLFNKPPTLRDETCVDPYKLPGYLYTPPDNDNYQLTSYIPFYDSLYDASDPSFTTYPWPGKSSPDLSDPHVEPEFLKMAPHSWMTDLAEHAKLVDAAANGQDHDAPRLQHLDKYLAWMRNKRVLMIADSVDRYMMVYFCQELSLTATVKARHTTAWCTIPHLNFTIYHWHLAGYYNYRPNWWWQATMEQVTFEDRYEKMFKRTLGDVVGENGRAPDLVLYQSGLWDQVTFAQKYAHEPDGEFSSLNEQNKLMDRQLTWAELRFYMTRQKQFIRHVKGVFGNDTRIVYRSLIPHQQLDERDLMIMNMDRASRIVAHKEGAEVMDWARLVAGFSSQYKDHVHVDKGPMSWLYQNMLMSYVFRLAGGVEHLGVIEHHPMSYQSDLDPWLECHDVYVAKAVENR</sequence>
<comment type="caution">
    <text evidence="2">The sequence shown here is derived from an EMBL/GenBank/DDBJ whole genome shotgun (WGS) entry which is preliminary data.</text>
</comment>
<organism evidence="2 3">
    <name type="scientific">Lipomyces tetrasporus</name>
    <dbReference type="NCBI Taxonomy" id="54092"/>
    <lineage>
        <taxon>Eukaryota</taxon>
        <taxon>Fungi</taxon>
        <taxon>Dikarya</taxon>
        <taxon>Ascomycota</taxon>
        <taxon>Saccharomycotina</taxon>
        <taxon>Lipomycetes</taxon>
        <taxon>Lipomycetales</taxon>
        <taxon>Lipomycetaceae</taxon>
        <taxon>Lipomyces</taxon>
    </lineage>
</organism>
<reference evidence="2" key="1">
    <citation type="submission" date="2023-03" db="EMBL/GenBank/DDBJ databases">
        <title>Near-Complete genome sequence of Lipomyces tetrasporous NRRL Y-64009, an oleaginous yeast capable of growing on lignocellulosic hydrolysates.</title>
        <authorList>
            <consortium name="Lawrence Berkeley National Laboratory"/>
            <person name="Jagtap S.S."/>
            <person name="Liu J.-J."/>
            <person name="Walukiewicz H.E."/>
            <person name="Pangilinan J."/>
            <person name="Lipzen A."/>
            <person name="Ahrendt S."/>
            <person name="Koriabine M."/>
            <person name="Cobaugh K."/>
            <person name="Salamov A."/>
            <person name="Yoshinaga Y."/>
            <person name="Ng V."/>
            <person name="Daum C."/>
            <person name="Grigoriev I.V."/>
            <person name="Slininger P.J."/>
            <person name="Dien B.S."/>
            <person name="Jin Y.-S."/>
            <person name="Rao C.V."/>
        </authorList>
    </citation>
    <scope>NUCLEOTIDE SEQUENCE</scope>
    <source>
        <strain evidence="2">NRRL Y-64009</strain>
    </source>
</reference>
<proteinExistence type="predicted"/>